<dbReference type="EMBL" id="QGGW01000002">
    <property type="protein sequence ID" value="PWK61325.1"/>
    <property type="molecule type" value="Genomic_DNA"/>
</dbReference>
<organism evidence="2 3">
    <name type="scientific">Roseicyclus mahoneyensis</name>
    <dbReference type="NCBI Taxonomy" id="164332"/>
    <lineage>
        <taxon>Bacteria</taxon>
        <taxon>Pseudomonadati</taxon>
        <taxon>Pseudomonadota</taxon>
        <taxon>Alphaproteobacteria</taxon>
        <taxon>Rhodobacterales</taxon>
        <taxon>Roseobacteraceae</taxon>
        <taxon>Roseicyclus</taxon>
    </lineage>
</organism>
<name>A0A316GJV6_9RHOB</name>
<accession>A0A316GJV6</accession>
<sequence>MTALRLRPCRRTRPQRVPQIAPFSAPSTARNRDLQNVRTSPTAGIMLGKLQKRHRVHGSLVRIETTNGTARRVWCDPKGRVVMEEYIVGQWVTAGLEP</sequence>
<keyword evidence="3" id="KW-1185">Reference proteome</keyword>
<dbReference type="AlphaFoldDB" id="A0A316GJV6"/>
<dbReference type="Proteomes" id="UP000245708">
    <property type="component" value="Unassembled WGS sequence"/>
</dbReference>
<proteinExistence type="predicted"/>
<comment type="caution">
    <text evidence="2">The sequence shown here is derived from an EMBL/GenBank/DDBJ whole genome shotgun (WGS) entry which is preliminary data.</text>
</comment>
<protein>
    <submittedName>
        <fullName evidence="2">Uncharacterized protein</fullName>
    </submittedName>
</protein>
<evidence type="ECO:0000313" key="2">
    <source>
        <dbReference type="EMBL" id="PWK61325.1"/>
    </source>
</evidence>
<gene>
    <name evidence="2" type="ORF">C7455_10210</name>
</gene>
<evidence type="ECO:0000313" key="3">
    <source>
        <dbReference type="Proteomes" id="UP000245708"/>
    </source>
</evidence>
<reference evidence="2 3" key="1">
    <citation type="submission" date="2018-05" db="EMBL/GenBank/DDBJ databases">
        <title>Genomic Encyclopedia of Type Strains, Phase IV (KMG-IV): sequencing the most valuable type-strain genomes for metagenomic binning, comparative biology and taxonomic classification.</title>
        <authorList>
            <person name="Goeker M."/>
        </authorList>
    </citation>
    <scope>NUCLEOTIDE SEQUENCE [LARGE SCALE GENOMIC DNA]</scope>
    <source>
        <strain evidence="2 3">DSM 16097</strain>
    </source>
</reference>
<feature type="region of interest" description="Disordered" evidence="1">
    <location>
        <begin position="23"/>
        <end position="42"/>
    </location>
</feature>
<evidence type="ECO:0000256" key="1">
    <source>
        <dbReference type="SAM" id="MobiDB-lite"/>
    </source>
</evidence>